<gene>
    <name evidence="1" type="ORF">BMF94_5388</name>
</gene>
<evidence type="ECO:0000313" key="1">
    <source>
        <dbReference type="EMBL" id="POY71603.1"/>
    </source>
</evidence>
<evidence type="ECO:0000313" key="2">
    <source>
        <dbReference type="Proteomes" id="UP000237144"/>
    </source>
</evidence>
<dbReference type="Proteomes" id="UP000237144">
    <property type="component" value="Unassembled WGS sequence"/>
</dbReference>
<dbReference type="EMBL" id="PJQD01000076">
    <property type="protein sequence ID" value="POY71603.1"/>
    <property type="molecule type" value="Genomic_DNA"/>
</dbReference>
<keyword evidence="2" id="KW-1185">Reference proteome</keyword>
<name>A0A2S5B494_9BASI</name>
<sequence>MDDPSWRTILAWDITEPSERGRFPVWHDDILPVLEDTLARFWSNSAAHNAVKSHLEHEQTVFHPWYSGLAQERDGLDPAKPGDTARRNETKKLVRLYLACIRKRLETVVAIINSRGIDAAKDFVLYCTPRVICYRLQLCRPSFPFPPAIVGTPTNSLAVHPQLHQITNRAAYIYGHESPEVWRRAIRT</sequence>
<accession>A0A2S5B494</accession>
<proteinExistence type="predicted"/>
<reference evidence="1 2" key="1">
    <citation type="journal article" date="2018" name="Front. Microbiol.">
        <title>Prospects for Fungal Bioremediation of Acidic Radioactive Waste Sites: Characterization and Genome Sequence of Rhodotorula taiwanensis MD1149.</title>
        <authorList>
            <person name="Tkavc R."/>
            <person name="Matrosova V.Y."/>
            <person name="Grichenko O.E."/>
            <person name="Gostincar C."/>
            <person name="Volpe R.P."/>
            <person name="Klimenkova P."/>
            <person name="Gaidamakova E.K."/>
            <person name="Zhou C.E."/>
            <person name="Stewart B.J."/>
            <person name="Lyman M.G."/>
            <person name="Malfatti S.A."/>
            <person name="Rubinfeld B."/>
            <person name="Courtot M."/>
            <person name="Singh J."/>
            <person name="Dalgard C.L."/>
            <person name="Hamilton T."/>
            <person name="Frey K.G."/>
            <person name="Gunde-Cimerman N."/>
            <person name="Dugan L."/>
            <person name="Daly M.J."/>
        </authorList>
    </citation>
    <scope>NUCLEOTIDE SEQUENCE [LARGE SCALE GENOMIC DNA]</scope>
    <source>
        <strain evidence="1 2">MD1149</strain>
    </source>
</reference>
<comment type="caution">
    <text evidence="1">The sequence shown here is derived from an EMBL/GenBank/DDBJ whole genome shotgun (WGS) entry which is preliminary data.</text>
</comment>
<organism evidence="1 2">
    <name type="scientific">Rhodotorula taiwanensis</name>
    <dbReference type="NCBI Taxonomy" id="741276"/>
    <lineage>
        <taxon>Eukaryota</taxon>
        <taxon>Fungi</taxon>
        <taxon>Dikarya</taxon>
        <taxon>Basidiomycota</taxon>
        <taxon>Pucciniomycotina</taxon>
        <taxon>Microbotryomycetes</taxon>
        <taxon>Sporidiobolales</taxon>
        <taxon>Sporidiobolaceae</taxon>
        <taxon>Rhodotorula</taxon>
    </lineage>
</organism>
<dbReference type="AlphaFoldDB" id="A0A2S5B494"/>
<protein>
    <submittedName>
        <fullName evidence="1">Uncharacterized protein</fullName>
    </submittedName>
</protein>